<evidence type="ECO:0000256" key="9">
    <source>
        <dbReference type="HAMAP-Rule" id="MF_03055"/>
    </source>
</evidence>
<dbReference type="InParanoid" id="C1FEB7"/>
<comment type="function">
    <text evidence="9">Catalyzes the formation of N(7)-methylguanine at position 46 (m7G46) in tRNA.</text>
</comment>
<dbReference type="Pfam" id="PF02390">
    <property type="entry name" value="Methyltransf_4"/>
    <property type="match status" value="1"/>
</dbReference>
<dbReference type="HAMAP" id="MF_03055">
    <property type="entry name" value="tRNA_methyltr_TrmB_euk"/>
    <property type="match status" value="1"/>
</dbReference>
<comment type="subcellular location">
    <subcellularLocation>
        <location evidence="9">Nucleus</location>
    </subcellularLocation>
</comment>
<keyword evidence="2 9" id="KW-0820">tRNA-binding</keyword>
<comment type="catalytic activity">
    <reaction evidence="1 9">
        <text>guanosine(46) in tRNA + S-adenosyl-L-methionine = N(7)-methylguanosine(46) in tRNA + S-adenosyl-L-homocysteine</text>
        <dbReference type="Rhea" id="RHEA:42708"/>
        <dbReference type="Rhea" id="RHEA-COMP:10188"/>
        <dbReference type="Rhea" id="RHEA-COMP:10189"/>
        <dbReference type="ChEBI" id="CHEBI:57856"/>
        <dbReference type="ChEBI" id="CHEBI:59789"/>
        <dbReference type="ChEBI" id="CHEBI:74269"/>
        <dbReference type="ChEBI" id="CHEBI:74480"/>
        <dbReference type="EC" id="2.1.1.33"/>
    </reaction>
</comment>
<accession>C1FEB7</accession>
<dbReference type="KEGG" id="mis:MICPUN_77481"/>
<dbReference type="EC" id="2.1.1.33" evidence="9"/>
<evidence type="ECO:0000256" key="6">
    <source>
        <dbReference type="ARBA" id="ARBA00022694"/>
    </source>
</evidence>
<keyword evidence="3 9" id="KW-0489">Methyltransferase</keyword>
<evidence type="ECO:0000256" key="1">
    <source>
        <dbReference type="ARBA" id="ARBA00000142"/>
    </source>
</evidence>
<organism evidence="10 11">
    <name type="scientific">Micromonas commoda (strain RCC299 / NOUM17 / CCMP2709)</name>
    <name type="common">Picoplanktonic green alga</name>
    <dbReference type="NCBI Taxonomy" id="296587"/>
    <lineage>
        <taxon>Eukaryota</taxon>
        <taxon>Viridiplantae</taxon>
        <taxon>Chlorophyta</taxon>
        <taxon>Mamiellophyceae</taxon>
        <taxon>Mamiellales</taxon>
        <taxon>Mamiellaceae</taxon>
        <taxon>Micromonas</taxon>
    </lineage>
</organism>
<feature type="binding site" evidence="9">
    <location>
        <position position="64"/>
    </location>
    <ligand>
        <name>S-adenosyl-L-methionine</name>
        <dbReference type="ChEBI" id="CHEBI:59789"/>
    </ligand>
</feature>
<name>C1FEB7_MICCC</name>
<reference evidence="10 11" key="1">
    <citation type="journal article" date="2009" name="Science">
        <title>Green evolution and dynamic adaptations revealed by genomes of the marine picoeukaryotes Micromonas.</title>
        <authorList>
            <person name="Worden A.Z."/>
            <person name="Lee J.H."/>
            <person name="Mock T."/>
            <person name="Rouze P."/>
            <person name="Simmons M.P."/>
            <person name="Aerts A.L."/>
            <person name="Allen A.E."/>
            <person name="Cuvelier M.L."/>
            <person name="Derelle E."/>
            <person name="Everett M.V."/>
            <person name="Foulon E."/>
            <person name="Grimwood J."/>
            <person name="Gundlach H."/>
            <person name="Henrissat B."/>
            <person name="Napoli C."/>
            <person name="McDonald S.M."/>
            <person name="Parker M.S."/>
            <person name="Rombauts S."/>
            <person name="Salamov A."/>
            <person name="Von Dassow P."/>
            <person name="Badger J.H."/>
            <person name="Coutinho P.M."/>
            <person name="Demir E."/>
            <person name="Dubchak I."/>
            <person name="Gentemann C."/>
            <person name="Eikrem W."/>
            <person name="Gready J.E."/>
            <person name="John U."/>
            <person name="Lanier W."/>
            <person name="Lindquist E.A."/>
            <person name="Lucas S."/>
            <person name="Mayer K.F."/>
            <person name="Moreau H."/>
            <person name="Not F."/>
            <person name="Otillar R."/>
            <person name="Panaud O."/>
            <person name="Pangilinan J."/>
            <person name="Paulsen I."/>
            <person name="Piegu B."/>
            <person name="Poliakov A."/>
            <person name="Robbens S."/>
            <person name="Schmutz J."/>
            <person name="Toulza E."/>
            <person name="Wyss T."/>
            <person name="Zelensky A."/>
            <person name="Zhou K."/>
            <person name="Armbrust E.V."/>
            <person name="Bhattacharya D."/>
            <person name="Goodenough U.W."/>
            <person name="Van de Peer Y."/>
            <person name="Grigoriev I.V."/>
        </authorList>
    </citation>
    <scope>NUCLEOTIDE SEQUENCE [LARGE SCALE GENOMIC DNA]</scope>
    <source>
        <strain evidence="11">RCC299 / NOUM17</strain>
    </source>
</reference>
<evidence type="ECO:0000256" key="8">
    <source>
        <dbReference type="ARBA" id="ARBA00023242"/>
    </source>
</evidence>
<protein>
    <recommendedName>
        <fullName evidence="9">tRNA (guanine-N(7)-)-methyltransferase</fullName>
        <ecNumber evidence="9">2.1.1.33</ecNumber>
    </recommendedName>
    <alternativeName>
        <fullName evidence="9">tRNA (guanine(46)-N(7))-methyltransferase</fullName>
    </alternativeName>
    <alternativeName>
        <fullName evidence="9">tRNA(m7G46)-methyltransferase</fullName>
    </alternativeName>
</protein>
<feature type="active site" evidence="9">
    <location>
        <position position="143"/>
    </location>
</feature>
<dbReference type="GO" id="GO:0008176">
    <property type="term" value="F:tRNA (guanine(46)-N7)-methyltransferase activity"/>
    <property type="evidence" value="ECO:0007669"/>
    <property type="project" value="UniProtKB-UniRule"/>
</dbReference>
<sequence>MGSPKSLLPRKKFYRARAHCNPLSDAQFSVPLRPDKYDWRILYPSAGKSYRSLSDLQVKFVDVGCGFGGLLVKIAPAFPHHFAIGLEIRDKVSQYVKERCKALCQHHKGVYDKISCIRTNSMKFLPNFFRKGQLSKLFFLFPDPHFKTANHRRRIIQRNLLAEYAYALQIGGLLYTITDVEELGSWMSDKLSVHPCFQQLSAEEVQNDPVVPNLCGGTEEGTKVKRNEGATYLTVFRRVSGPM</sequence>
<evidence type="ECO:0000313" key="10">
    <source>
        <dbReference type="EMBL" id="ACO68934.1"/>
    </source>
</evidence>
<dbReference type="STRING" id="296587.C1FEB7"/>
<evidence type="ECO:0000256" key="5">
    <source>
        <dbReference type="ARBA" id="ARBA00022691"/>
    </source>
</evidence>
<dbReference type="InterPro" id="IPR003358">
    <property type="entry name" value="tRNA_(Gua-N-7)_MeTrfase_Trmb"/>
</dbReference>
<dbReference type="OMA" id="LPNYFAK"/>
<feature type="binding site" evidence="9">
    <location>
        <position position="140"/>
    </location>
    <ligand>
        <name>S-adenosyl-L-methionine</name>
        <dbReference type="ChEBI" id="CHEBI:59789"/>
    </ligand>
</feature>
<evidence type="ECO:0000256" key="7">
    <source>
        <dbReference type="ARBA" id="ARBA00022884"/>
    </source>
</evidence>
<feature type="binding site" evidence="9">
    <location>
        <begin position="120"/>
        <end position="121"/>
    </location>
    <ligand>
        <name>S-adenosyl-L-methionine</name>
        <dbReference type="ChEBI" id="CHEBI:59789"/>
    </ligand>
</feature>
<feature type="binding site" evidence="9">
    <location>
        <begin position="87"/>
        <end position="88"/>
    </location>
    <ligand>
        <name>S-adenosyl-L-methionine</name>
        <dbReference type="ChEBI" id="CHEBI:59789"/>
    </ligand>
</feature>
<dbReference type="PANTHER" id="PTHR23417:SF16">
    <property type="entry name" value="TRNA (GUANINE-N(7)-)-METHYLTRANSFERASE"/>
    <property type="match status" value="1"/>
</dbReference>
<keyword evidence="7 9" id="KW-0694">RNA-binding</keyword>
<keyword evidence="6 9" id="KW-0819">tRNA processing</keyword>
<dbReference type="GO" id="GO:0005634">
    <property type="term" value="C:nucleus"/>
    <property type="evidence" value="ECO:0007669"/>
    <property type="project" value="UniProtKB-SubCell"/>
</dbReference>
<dbReference type="OrthoDB" id="47276at2759"/>
<evidence type="ECO:0000256" key="2">
    <source>
        <dbReference type="ARBA" id="ARBA00022555"/>
    </source>
</evidence>
<dbReference type="Proteomes" id="UP000002009">
    <property type="component" value="Chromosome 1"/>
</dbReference>
<keyword evidence="4 9" id="KW-0808">Transferase</keyword>
<dbReference type="EMBL" id="CP001574">
    <property type="protein sequence ID" value="ACO68934.1"/>
    <property type="molecule type" value="Genomic_DNA"/>
</dbReference>
<dbReference type="PROSITE" id="PS51625">
    <property type="entry name" value="SAM_MT_TRMB"/>
    <property type="match status" value="1"/>
</dbReference>
<proteinExistence type="inferred from homology"/>
<dbReference type="AlphaFoldDB" id="C1FEB7"/>
<dbReference type="GeneID" id="8250205"/>
<dbReference type="PANTHER" id="PTHR23417">
    <property type="entry name" value="3-DEOXY-D-MANNO-OCTULOSONIC-ACID TRANSFERASE/TRNA GUANINE-N 7 - -METHYLTRANSFERASE"/>
    <property type="match status" value="1"/>
</dbReference>
<dbReference type="Gene3D" id="3.40.50.150">
    <property type="entry name" value="Vaccinia Virus protein VP39"/>
    <property type="match status" value="1"/>
</dbReference>
<dbReference type="SUPFAM" id="SSF53335">
    <property type="entry name" value="S-adenosyl-L-methionine-dependent methyltransferases"/>
    <property type="match status" value="1"/>
</dbReference>
<dbReference type="GO" id="GO:0000049">
    <property type="term" value="F:tRNA binding"/>
    <property type="evidence" value="ECO:0007669"/>
    <property type="project" value="UniProtKB-UniRule"/>
</dbReference>
<evidence type="ECO:0000256" key="3">
    <source>
        <dbReference type="ARBA" id="ARBA00022603"/>
    </source>
</evidence>
<dbReference type="FunCoup" id="C1FEB7">
    <property type="interactions" value="1636"/>
</dbReference>
<dbReference type="InterPro" id="IPR029063">
    <property type="entry name" value="SAM-dependent_MTases_sf"/>
</dbReference>
<dbReference type="UniPathway" id="UPA00989"/>
<keyword evidence="5 9" id="KW-0949">S-adenosyl-L-methionine</keyword>
<dbReference type="RefSeq" id="XP_002507676.1">
    <property type="nucleotide sequence ID" value="XM_002507630.1"/>
</dbReference>
<evidence type="ECO:0000256" key="4">
    <source>
        <dbReference type="ARBA" id="ARBA00022679"/>
    </source>
</evidence>
<keyword evidence="8 9" id="KW-0539">Nucleus</keyword>
<evidence type="ECO:0000313" key="11">
    <source>
        <dbReference type="Proteomes" id="UP000002009"/>
    </source>
</evidence>
<comment type="similarity">
    <text evidence="9">Belongs to the class I-like SAM-binding methyltransferase superfamily. TrmB family.</text>
</comment>
<dbReference type="NCBIfam" id="TIGR00091">
    <property type="entry name" value="tRNA (guanosine(46)-N7)-methyltransferase TrmB"/>
    <property type="match status" value="1"/>
</dbReference>
<dbReference type="GO" id="GO:0043527">
    <property type="term" value="C:tRNA methyltransferase complex"/>
    <property type="evidence" value="ECO:0007669"/>
    <property type="project" value="TreeGrafter"/>
</dbReference>
<gene>
    <name evidence="10" type="ORF">MICPUN_77481</name>
</gene>
<keyword evidence="11" id="KW-1185">Reference proteome</keyword>
<comment type="pathway">
    <text evidence="9">tRNA modification; N(7)-methylguanine-tRNA biosynthesis.</text>
</comment>
<dbReference type="InterPro" id="IPR025763">
    <property type="entry name" value="Trm8_euk"/>
</dbReference>
<feature type="binding site" evidence="9">
    <location>
        <begin position="218"/>
        <end position="220"/>
    </location>
    <ligand>
        <name>S-adenosyl-L-methionine</name>
        <dbReference type="ChEBI" id="CHEBI:59789"/>
    </ligand>
</feature>
<dbReference type="eggNOG" id="KOG3115">
    <property type="taxonomic scope" value="Eukaryota"/>
</dbReference>